<dbReference type="Pfam" id="PF03321">
    <property type="entry name" value="GH3"/>
    <property type="match status" value="1"/>
</dbReference>
<sequence>MVTPSENPLQIMQRMVEPWLHAVQDPIVAQQAVFQQNLAIYAQTTYGKQHGAAAITNIEAYRQAFPARDYEYFKPLIQQVMAGDTQLLLNEEPVGWAITRGTTKGENKFIPMTATDLKMRVSAGRAVVNYALQSKRFDIFQGVNLNLNFPSVVGHLQIGDRKLAYGYSSGIYTKHVSNITPVRSLPSQDEIDGLGGGKTMRDWEARFDLAYQKCLHENVTLVGGVAPTALQFGKYMHRKHKQLPREVWQVIVMTLGSVPGINTRLAD</sequence>
<evidence type="ECO:0000313" key="1">
    <source>
        <dbReference type="EMBL" id="KUK46321.1"/>
    </source>
</evidence>
<dbReference type="GO" id="GO:0016881">
    <property type="term" value="F:acid-amino acid ligase activity"/>
    <property type="evidence" value="ECO:0007669"/>
    <property type="project" value="TreeGrafter"/>
</dbReference>
<protein>
    <submittedName>
        <fullName evidence="1">Putative auxin-regulated protein</fullName>
    </submittedName>
</protein>
<dbReference type="Proteomes" id="UP000064249">
    <property type="component" value="Unassembled WGS sequence"/>
</dbReference>
<evidence type="ECO:0000313" key="2">
    <source>
        <dbReference type="Proteomes" id="UP000064249"/>
    </source>
</evidence>
<name>A0A101FXI8_9CHLR</name>
<dbReference type="PANTHER" id="PTHR31901:SF9">
    <property type="entry name" value="GH3 DOMAIN-CONTAINING PROTEIN"/>
    <property type="match status" value="1"/>
</dbReference>
<dbReference type="EMBL" id="LGFU01000040">
    <property type="protein sequence ID" value="KUK46321.1"/>
    <property type="molecule type" value="Genomic_DNA"/>
</dbReference>
<dbReference type="AlphaFoldDB" id="A0A101FXI8"/>
<feature type="non-terminal residue" evidence="1">
    <location>
        <position position="267"/>
    </location>
</feature>
<accession>A0A101FXI8</accession>
<dbReference type="PANTHER" id="PTHR31901">
    <property type="entry name" value="GH3 DOMAIN-CONTAINING PROTEIN"/>
    <property type="match status" value="1"/>
</dbReference>
<dbReference type="GO" id="GO:0005737">
    <property type="term" value="C:cytoplasm"/>
    <property type="evidence" value="ECO:0007669"/>
    <property type="project" value="TreeGrafter"/>
</dbReference>
<reference evidence="1 2" key="1">
    <citation type="journal article" date="2015" name="MBio">
        <title>Genome-Resolved Metagenomic Analysis Reveals Roles for Candidate Phyla and Other Microbial Community Members in Biogeochemical Transformations in Oil Reservoirs.</title>
        <authorList>
            <person name="Hu P."/>
            <person name="Tom L."/>
            <person name="Singh A."/>
            <person name="Thomas B.C."/>
            <person name="Baker B.J."/>
            <person name="Piceno Y.M."/>
            <person name="Andersen G.L."/>
            <person name="Banfield J.F."/>
        </authorList>
    </citation>
    <scope>NUCLEOTIDE SEQUENCE [LARGE SCALE GENOMIC DNA]</scope>
    <source>
        <strain evidence="1">46_16</strain>
    </source>
</reference>
<dbReference type="InterPro" id="IPR004993">
    <property type="entry name" value="GH3"/>
</dbReference>
<organism evidence="1 2">
    <name type="scientific">Anaerolinea thermophila</name>
    <dbReference type="NCBI Taxonomy" id="167964"/>
    <lineage>
        <taxon>Bacteria</taxon>
        <taxon>Bacillati</taxon>
        <taxon>Chloroflexota</taxon>
        <taxon>Anaerolineae</taxon>
        <taxon>Anaerolineales</taxon>
        <taxon>Anaerolineaceae</taxon>
        <taxon>Anaerolinea</taxon>
    </lineage>
</organism>
<comment type="caution">
    <text evidence="1">The sequence shown here is derived from an EMBL/GenBank/DDBJ whole genome shotgun (WGS) entry which is preliminary data.</text>
</comment>
<proteinExistence type="predicted"/>
<gene>
    <name evidence="1" type="ORF">XD73_0816</name>
</gene>